<dbReference type="AlphaFoldDB" id="A0AB39BFW5"/>
<accession>A0AB39BFW5</accession>
<gene>
    <name evidence="1" type="ORF">ABFY20_18390</name>
</gene>
<protein>
    <submittedName>
        <fullName evidence="1">Uncharacterized protein</fullName>
    </submittedName>
</protein>
<proteinExistence type="predicted"/>
<name>A0AB39BFW5_9MICO</name>
<reference evidence="1" key="1">
    <citation type="submission" date="2024-05" db="EMBL/GenBank/DDBJ databases">
        <title>Herbiconiux sp. A18JL235.</title>
        <authorList>
            <person name="Zhang G."/>
        </authorList>
    </citation>
    <scope>NUCLEOTIDE SEQUENCE</scope>
    <source>
        <strain evidence="1">A18JL235</strain>
    </source>
</reference>
<organism evidence="1">
    <name type="scientific">Herbiconiux sp. A18JL235</name>
    <dbReference type="NCBI Taxonomy" id="3152363"/>
    <lineage>
        <taxon>Bacteria</taxon>
        <taxon>Bacillati</taxon>
        <taxon>Actinomycetota</taxon>
        <taxon>Actinomycetes</taxon>
        <taxon>Micrococcales</taxon>
        <taxon>Microbacteriaceae</taxon>
        <taxon>Herbiconiux</taxon>
    </lineage>
</organism>
<dbReference type="EMBL" id="CP162511">
    <property type="protein sequence ID" value="XDI05264.1"/>
    <property type="molecule type" value="Genomic_DNA"/>
</dbReference>
<evidence type="ECO:0000313" key="1">
    <source>
        <dbReference type="EMBL" id="XDI05264.1"/>
    </source>
</evidence>
<dbReference type="RefSeq" id="WP_368497648.1">
    <property type="nucleotide sequence ID" value="NZ_CP162511.1"/>
</dbReference>
<sequence>MAEHPSDANGVDPHADAQAALERLRVSVSPTAAISGPPHRIDEAIAELDRALQSGLGFRPRDVEGSGPNLRLYRLGGRMRWFRANLTEALVSGGGGRFNISYHVLLERPRPDEVLLTVHGTDTSFRARYDPQEVFGATLSALAERMPDVAVSDWFSSETLPPQLASSPAGFARWVGAGRAFWWG</sequence>